<keyword evidence="9 12" id="KW-0482">Metalloprotease</keyword>
<keyword evidence="10 13" id="KW-0472">Membrane</keyword>
<dbReference type="CDD" id="cd00051">
    <property type="entry name" value="EFh"/>
    <property type="match status" value="1"/>
</dbReference>
<evidence type="ECO:0000256" key="14">
    <source>
        <dbReference type="SAM" id="SignalP"/>
    </source>
</evidence>
<feature type="non-terminal residue" evidence="17">
    <location>
        <position position="1"/>
    </location>
</feature>
<feature type="transmembrane region" description="Helical" evidence="13">
    <location>
        <begin position="1003"/>
        <end position="1025"/>
    </location>
</feature>
<evidence type="ECO:0000256" key="1">
    <source>
        <dbReference type="ARBA" id="ARBA00004141"/>
    </source>
</evidence>
<keyword evidence="5 12" id="KW-0479">Metal-binding</keyword>
<dbReference type="Gene3D" id="3.10.170.20">
    <property type="match status" value="1"/>
</dbReference>
<dbReference type="Proteomes" id="UP001152797">
    <property type="component" value="Unassembled WGS sequence"/>
</dbReference>
<dbReference type="PROSITE" id="PS51352">
    <property type="entry name" value="THIOREDOXIN_2"/>
    <property type="match status" value="1"/>
</dbReference>
<feature type="binding site" evidence="12">
    <location>
        <position position="324"/>
    </location>
    <ligand>
        <name>Zn(2+)</name>
        <dbReference type="ChEBI" id="CHEBI:29105"/>
        <note>catalytic</note>
    </ligand>
</feature>
<evidence type="ECO:0000313" key="19">
    <source>
        <dbReference type="EMBL" id="CAL4780293.1"/>
    </source>
</evidence>
<evidence type="ECO:0000256" key="9">
    <source>
        <dbReference type="ARBA" id="ARBA00023049"/>
    </source>
</evidence>
<dbReference type="CDD" id="cd02947">
    <property type="entry name" value="TRX_family"/>
    <property type="match status" value="1"/>
</dbReference>
<evidence type="ECO:0000259" key="16">
    <source>
        <dbReference type="PROSITE" id="PS51352"/>
    </source>
</evidence>
<feature type="signal peptide" evidence="14">
    <location>
        <begin position="1"/>
        <end position="19"/>
    </location>
</feature>
<dbReference type="InterPro" id="IPR001577">
    <property type="entry name" value="Peptidase_M8"/>
</dbReference>
<reference evidence="17" key="1">
    <citation type="submission" date="2022-10" db="EMBL/GenBank/DDBJ databases">
        <authorList>
            <person name="Chen Y."/>
            <person name="Dougan E. K."/>
            <person name="Chan C."/>
            <person name="Rhodes N."/>
            <person name="Thang M."/>
        </authorList>
    </citation>
    <scope>NUCLEOTIDE SEQUENCE</scope>
</reference>
<dbReference type="GO" id="GO:0016020">
    <property type="term" value="C:membrane"/>
    <property type="evidence" value="ECO:0007669"/>
    <property type="project" value="UniProtKB-SubCell"/>
</dbReference>
<dbReference type="EMBL" id="CAMXCT020001779">
    <property type="protein sequence ID" value="CAL1146356.1"/>
    <property type="molecule type" value="Genomic_DNA"/>
</dbReference>
<reference evidence="18" key="2">
    <citation type="submission" date="2024-04" db="EMBL/GenBank/DDBJ databases">
        <authorList>
            <person name="Chen Y."/>
            <person name="Shah S."/>
            <person name="Dougan E. K."/>
            <person name="Thang M."/>
            <person name="Chan C."/>
        </authorList>
    </citation>
    <scope>NUCLEOTIDE SEQUENCE [LARGE SCALE GENOMIC DNA]</scope>
</reference>
<protein>
    <submittedName>
        <fullName evidence="19">Leishmanolysin (Cell surface protease) (Majo r surface glycoprotein) (Major surface protease) (Promastigote surface endopeptidase) (Protein gp63)</fullName>
    </submittedName>
</protein>
<comment type="cofactor">
    <cofactor evidence="12">
        <name>Zn(2+)</name>
        <dbReference type="ChEBI" id="CHEBI:29105"/>
    </cofactor>
    <text evidence="12">Binds 1 zinc ion per subunit.</text>
</comment>
<evidence type="ECO:0000256" key="2">
    <source>
        <dbReference type="ARBA" id="ARBA00005860"/>
    </source>
</evidence>
<keyword evidence="8 13" id="KW-1133">Transmembrane helix</keyword>
<dbReference type="Pfam" id="PF00085">
    <property type="entry name" value="Thioredoxin"/>
    <property type="match status" value="1"/>
</dbReference>
<feature type="domain" description="EF-hand" evidence="15">
    <location>
        <begin position="648"/>
        <end position="683"/>
    </location>
</feature>
<evidence type="ECO:0000313" key="20">
    <source>
        <dbReference type="Proteomes" id="UP001152797"/>
    </source>
</evidence>
<dbReference type="PANTHER" id="PTHR10942">
    <property type="entry name" value="LEISHMANOLYSIN-LIKE PEPTIDASE"/>
    <property type="match status" value="1"/>
</dbReference>
<dbReference type="InterPro" id="IPR036249">
    <property type="entry name" value="Thioredoxin-like_sf"/>
</dbReference>
<feature type="binding site" evidence="12">
    <location>
        <position position="403"/>
    </location>
    <ligand>
        <name>Zn(2+)</name>
        <dbReference type="ChEBI" id="CHEBI:29105"/>
        <note>catalytic</note>
    </ligand>
</feature>
<keyword evidence="6" id="KW-0378">Hydrolase</keyword>
<evidence type="ECO:0000313" key="18">
    <source>
        <dbReference type="EMBL" id="CAL1146356.1"/>
    </source>
</evidence>
<evidence type="ECO:0000256" key="11">
    <source>
        <dbReference type="PIRSR" id="PIRSR601577-1"/>
    </source>
</evidence>
<sequence length="1245" mass="137951">MAMLRLCLALILLSEARLAKRDVRSVHVAKMILKELHAENQRANADLARRLSNNDVPKRGFSPKPFLDQVAAKYGYTRTQHPQKYRRGSPGRRLQDTTLTESNTAPIRVHFHFDTLYEEKVQANPLVKDRYCFRVGDWYRVNFPTDPKPSGPGPDDCNRQAVGLNIFHENKWCLCTAEDVITEEWRNFVIEAANSYGTEVAKYLRVKPVQGNLVFSKSEGSYPAMWTTTNQQGVFCDADCTKGAHVVVPDSLCETGAEADIVVSMTGPSPIPGIGGTGGSCSSDQNRRPVHLVFNWYARYDFTAHPRAALLASQRGLVIHELFHGLGFGSGGWLDAFDANGKRRTIIQQLKVTDADGSEDVIYHFVKGTRTYEAAKEYFGCDDEDQWQGLPLMSWPTHGRDSHHETRVMRDDVMSYGDGDAVSAITLASFEDMGHYLARYGNADCVHWGRGRGCPFVKNRCQERPSVQIIKGLASSQCSRTWTEAKSSDEALQKCTGGCTGSSRIEEGKAMCDAECFTGLRADLAYCSFRAQGLFSGLPFLTPRGARWLRNTIPTSRRFWPFGHVEPEVSEKLKSRFMSCADGDNEENARLKRENLRSVLECTDSFCLSKHWLAESTLDRIYEQYAKKDGIGLKEFGRLAHDGLLLEGKVEEYEKAFSGVDVDDQGVITKDVLGKLFEGLGKPMSNEELTRIVDEADVDHDGIDFADFLGLAREHLDLAEVVKYLETPPQPPSEHEGDSDSLMGHINEVHSEAELYAMIGDQDAVVKLAFTWCQPCKAFLPRYQKFAKIYPKTRFLKIVGNENESCKHYAKEVLHAKISPMFAAYCGGKLVKTWHGANNKRFVTNMEATLPTAKSYVQEREVKGCQVHTDAASGAASELENRGFASCTTAPPGEVTSAGPEKWADDLLSSAADLQVCQEDFMGDPCIQAMLNLSWVVLVPINICFWGLCCKGILCPSGQQEKSKRIFYLLTTVVLFCGIVSAAAAGVVLNFKEVIEGYMSVGAVYVVLAAGTSLALFACMGIYAVRKGHRCLMITYLVIGLILLLIFVTAAALFAKYAQDVDGLSRSSLAQAGDSHGVFKGGGVQEEIYAQMESFACNTYQTCCEPTELFDLKERNGAPRQCKVQKEGMPEDTAFILSDPSHPQFCSQISGVQSSQSSSQGVCKLIEFAAGGGFTLEQCQQDYCQEGLEGYENFIAISVSIYRQNMLIAGIIAACVVFFIVVQLMNLFYIIRQFRSDQVLQSSDK</sequence>
<dbReference type="GO" id="GO:0006508">
    <property type="term" value="P:proteolysis"/>
    <property type="evidence" value="ECO:0007669"/>
    <property type="project" value="UniProtKB-KW"/>
</dbReference>
<dbReference type="Gene3D" id="3.40.30.10">
    <property type="entry name" value="Glutaredoxin"/>
    <property type="match status" value="1"/>
</dbReference>
<dbReference type="EMBL" id="CAMXCT030001779">
    <property type="protein sequence ID" value="CAL4780293.1"/>
    <property type="molecule type" value="Genomic_DNA"/>
</dbReference>
<evidence type="ECO:0000256" key="3">
    <source>
        <dbReference type="ARBA" id="ARBA00022670"/>
    </source>
</evidence>
<dbReference type="Pfam" id="PF00335">
    <property type="entry name" value="Tetraspanin"/>
    <property type="match status" value="1"/>
</dbReference>
<dbReference type="PANTHER" id="PTHR10942:SF0">
    <property type="entry name" value="LEISHMANOLYSIN-LIKE PEPTIDASE"/>
    <property type="match status" value="1"/>
</dbReference>
<dbReference type="GO" id="GO:0005737">
    <property type="term" value="C:cytoplasm"/>
    <property type="evidence" value="ECO:0007669"/>
    <property type="project" value="TreeGrafter"/>
</dbReference>
<evidence type="ECO:0000256" key="13">
    <source>
        <dbReference type="SAM" id="Phobius"/>
    </source>
</evidence>
<dbReference type="Gene3D" id="1.10.238.10">
    <property type="entry name" value="EF-hand"/>
    <property type="match status" value="1"/>
</dbReference>
<keyword evidence="7 12" id="KW-0862">Zinc</keyword>
<dbReference type="SUPFAM" id="SSF47473">
    <property type="entry name" value="EF-hand"/>
    <property type="match status" value="1"/>
</dbReference>
<organism evidence="17">
    <name type="scientific">Cladocopium goreaui</name>
    <dbReference type="NCBI Taxonomy" id="2562237"/>
    <lineage>
        <taxon>Eukaryota</taxon>
        <taxon>Sar</taxon>
        <taxon>Alveolata</taxon>
        <taxon>Dinophyceae</taxon>
        <taxon>Suessiales</taxon>
        <taxon>Symbiodiniaceae</taxon>
        <taxon>Cladocopium</taxon>
    </lineage>
</organism>
<comment type="similarity">
    <text evidence="2">Belongs to the peptidase M8 family.</text>
</comment>
<dbReference type="Gene3D" id="3.90.132.10">
    <property type="entry name" value="Leishmanolysin , domain 2"/>
    <property type="match status" value="1"/>
</dbReference>
<dbReference type="InterPro" id="IPR013766">
    <property type="entry name" value="Thioredoxin_domain"/>
</dbReference>
<keyword evidence="20" id="KW-1185">Reference proteome</keyword>
<dbReference type="InterPro" id="IPR018499">
    <property type="entry name" value="Tetraspanin/Peripherin"/>
</dbReference>
<evidence type="ECO:0000256" key="12">
    <source>
        <dbReference type="PIRSR" id="PIRSR601577-2"/>
    </source>
</evidence>
<keyword evidence="14" id="KW-0732">Signal</keyword>
<evidence type="ECO:0000256" key="5">
    <source>
        <dbReference type="ARBA" id="ARBA00022723"/>
    </source>
</evidence>
<dbReference type="InterPro" id="IPR002048">
    <property type="entry name" value="EF_hand_dom"/>
</dbReference>
<feature type="transmembrane region" description="Helical" evidence="13">
    <location>
        <begin position="1032"/>
        <end position="1055"/>
    </location>
</feature>
<dbReference type="GO" id="GO:0007155">
    <property type="term" value="P:cell adhesion"/>
    <property type="evidence" value="ECO:0007669"/>
    <property type="project" value="InterPro"/>
</dbReference>
<evidence type="ECO:0000256" key="6">
    <source>
        <dbReference type="ARBA" id="ARBA00022801"/>
    </source>
</evidence>
<proteinExistence type="inferred from homology"/>
<dbReference type="InterPro" id="IPR011992">
    <property type="entry name" value="EF-hand-dom_pair"/>
</dbReference>
<accession>A0A9P1CMN1</accession>
<dbReference type="EMBL" id="CAMXCT010001779">
    <property type="protein sequence ID" value="CAI3992981.1"/>
    <property type="molecule type" value="Genomic_DNA"/>
</dbReference>
<feature type="transmembrane region" description="Helical" evidence="13">
    <location>
        <begin position="933"/>
        <end position="954"/>
    </location>
</feature>
<dbReference type="GO" id="GO:0005509">
    <property type="term" value="F:calcium ion binding"/>
    <property type="evidence" value="ECO:0007669"/>
    <property type="project" value="InterPro"/>
</dbReference>
<evidence type="ECO:0000256" key="7">
    <source>
        <dbReference type="ARBA" id="ARBA00022833"/>
    </source>
</evidence>
<gene>
    <name evidence="17" type="ORF">C1SCF055_LOCUS19771</name>
</gene>
<dbReference type="OrthoDB" id="447265at2759"/>
<dbReference type="SUPFAM" id="SSF55486">
    <property type="entry name" value="Metalloproteases ('zincins'), catalytic domain"/>
    <property type="match status" value="1"/>
</dbReference>
<dbReference type="SUPFAM" id="SSF52833">
    <property type="entry name" value="Thioredoxin-like"/>
    <property type="match status" value="1"/>
</dbReference>
<evidence type="ECO:0000256" key="8">
    <source>
        <dbReference type="ARBA" id="ARBA00022989"/>
    </source>
</evidence>
<evidence type="ECO:0000259" key="15">
    <source>
        <dbReference type="PROSITE" id="PS50222"/>
    </source>
</evidence>
<dbReference type="GO" id="GO:0004222">
    <property type="term" value="F:metalloendopeptidase activity"/>
    <property type="evidence" value="ECO:0007669"/>
    <property type="project" value="InterPro"/>
</dbReference>
<feature type="domain" description="EF-hand" evidence="15">
    <location>
        <begin position="684"/>
        <end position="718"/>
    </location>
</feature>
<name>A0A9P1CMN1_9DINO</name>
<feature type="chain" id="PRO_5043270670" evidence="14">
    <location>
        <begin position="20"/>
        <end position="1245"/>
    </location>
</feature>
<dbReference type="Pfam" id="PF13499">
    <property type="entry name" value="EF-hand_7"/>
    <property type="match status" value="1"/>
</dbReference>
<dbReference type="Pfam" id="PF01457">
    <property type="entry name" value="Peptidase_M8"/>
    <property type="match status" value="1"/>
</dbReference>
<keyword evidence="4 13" id="KW-0812">Transmembrane</keyword>
<dbReference type="AlphaFoldDB" id="A0A9P1CMN1"/>
<feature type="transmembrane region" description="Helical" evidence="13">
    <location>
        <begin position="1206"/>
        <end position="1231"/>
    </location>
</feature>
<comment type="caution">
    <text evidence="17">The sequence shown here is derived from an EMBL/GenBank/DDBJ whole genome shotgun (WGS) entry which is preliminary data.</text>
</comment>
<keyword evidence="3 19" id="KW-0645">Protease</keyword>
<evidence type="ECO:0000313" key="17">
    <source>
        <dbReference type="EMBL" id="CAI3992981.1"/>
    </source>
</evidence>
<feature type="active site" evidence="11">
    <location>
        <position position="321"/>
    </location>
</feature>
<evidence type="ECO:0000256" key="10">
    <source>
        <dbReference type="ARBA" id="ARBA00023136"/>
    </source>
</evidence>
<dbReference type="PROSITE" id="PS50222">
    <property type="entry name" value="EF_HAND_2"/>
    <property type="match status" value="2"/>
</dbReference>
<feature type="binding site" evidence="12">
    <location>
        <position position="320"/>
    </location>
    <ligand>
        <name>Zn(2+)</name>
        <dbReference type="ChEBI" id="CHEBI:29105"/>
        <note>catalytic</note>
    </ligand>
</feature>
<evidence type="ECO:0000256" key="4">
    <source>
        <dbReference type="ARBA" id="ARBA00022692"/>
    </source>
</evidence>
<feature type="domain" description="Thioredoxin" evidence="16">
    <location>
        <begin position="724"/>
        <end position="858"/>
    </location>
</feature>
<comment type="subcellular location">
    <subcellularLocation>
        <location evidence="1">Membrane</location>
        <topology evidence="1">Multi-pass membrane protein</topology>
    </subcellularLocation>
</comment>
<feature type="transmembrane region" description="Helical" evidence="13">
    <location>
        <begin position="966"/>
        <end position="991"/>
    </location>
</feature>